<name>A0A017SG18_ASPRC</name>
<evidence type="ECO:0000313" key="2">
    <source>
        <dbReference type="Proteomes" id="UP000019804"/>
    </source>
</evidence>
<dbReference type="Proteomes" id="UP000019804">
    <property type="component" value="Unassembled WGS sequence"/>
</dbReference>
<proteinExistence type="predicted"/>
<accession>A0A017SG18</accession>
<reference evidence="2" key="1">
    <citation type="journal article" date="2014" name="Nat. Commun.">
        <title>Genomic adaptations of the halophilic Dead Sea filamentous fungus Eurotium rubrum.</title>
        <authorList>
            <person name="Kis-Papo T."/>
            <person name="Weig A.R."/>
            <person name="Riley R."/>
            <person name="Persoh D."/>
            <person name="Salamov A."/>
            <person name="Sun H."/>
            <person name="Lipzen A."/>
            <person name="Wasser S.P."/>
            <person name="Rambold G."/>
            <person name="Grigoriev I.V."/>
            <person name="Nevo E."/>
        </authorList>
    </citation>
    <scope>NUCLEOTIDE SEQUENCE [LARGE SCALE GENOMIC DNA]</scope>
    <source>
        <strain evidence="2">CBS 135680</strain>
    </source>
</reference>
<sequence length="155" mass="17605">MAGGGEILNNHAWSRQPKGFNSRKAQWPTQSIEGIIELPFKSFWCVLYYGGIRTISHITHGDSVRSSYLRTEEVFVAPCIPGFSNIIPNSYARAIPECFLCQSSLWTVNRRRGKGEGIKREQAFSSSIVGIWYDFLAVHFLLPTTVQQPRRLSRI</sequence>
<dbReference type="EMBL" id="KK088421">
    <property type="protein sequence ID" value="EYE95696.1"/>
    <property type="molecule type" value="Genomic_DNA"/>
</dbReference>
<gene>
    <name evidence="1" type="ORF">EURHEDRAFT_50359</name>
</gene>
<evidence type="ECO:0000313" key="1">
    <source>
        <dbReference type="EMBL" id="EYE95696.1"/>
    </source>
</evidence>
<dbReference type="HOGENOM" id="CLU_1695110_0_0_1"/>
<dbReference type="RefSeq" id="XP_040639384.1">
    <property type="nucleotide sequence ID" value="XM_040785797.1"/>
</dbReference>
<protein>
    <submittedName>
        <fullName evidence="1">Uncharacterized protein</fullName>
    </submittedName>
</protein>
<dbReference type="AlphaFoldDB" id="A0A017SG18"/>
<dbReference type="GeneID" id="63700921"/>
<keyword evidence="2" id="KW-1185">Reference proteome</keyword>
<organism evidence="1 2">
    <name type="scientific">Aspergillus ruber (strain CBS 135680)</name>
    <dbReference type="NCBI Taxonomy" id="1388766"/>
    <lineage>
        <taxon>Eukaryota</taxon>
        <taxon>Fungi</taxon>
        <taxon>Dikarya</taxon>
        <taxon>Ascomycota</taxon>
        <taxon>Pezizomycotina</taxon>
        <taxon>Eurotiomycetes</taxon>
        <taxon>Eurotiomycetidae</taxon>
        <taxon>Eurotiales</taxon>
        <taxon>Aspergillaceae</taxon>
        <taxon>Aspergillus</taxon>
        <taxon>Aspergillus subgen. Aspergillus</taxon>
    </lineage>
</organism>